<dbReference type="Proteomes" id="UP001162131">
    <property type="component" value="Unassembled WGS sequence"/>
</dbReference>
<organism evidence="2 3">
    <name type="scientific">Blepharisma stoltei</name>
    <dbReference type="NCBI Taxonomy" id="1481888"/>
    <lineage>
        <taxon>Eukaryota</taxon>
        <taxon>Sar</taxon>
        <taxon>Alveolata</taxon>
        <taxon>Ciliophora</taxon>
        <taxon>Postciliodesmatophora</taxon>
        <taxon>Heterotrichea</taxon>
        <taxon>Heterotrichida</taxon>
        <taxon>Blepharismidae</taxon>
        <taxon>Blepharisma</taxon>
    </lineage>
</organism>
<evidence type="ECO:0000313" key="3">
    <source>
        <dbReference type="Proteomes" id="UP001162131"/>
    </source>
</evidence>
<name>A0AAU9K058_9CILI</name>
<protein>
    <recommendedName>
        <fullName evidence="4">FYVE-type domain-containing protein</fullName>
    </recommendedName>
</protein>
<feature type="coiled-coil region" evidence="1">
    <location>
        <begin position="150"/>
        <end position="184"/>
    </location>
</feature>
<evidence type="ECO:0000313" key="2">
    <source>
        <dbReference type="EMBL" id="CAG9331106.1"/>
    </source>
</evidence>
<gene>
    <name evidence="2" type="ORF">BSTOLATCC_MIC53186</name>
</gene>
<accession>A0AAU9K058</accession>
<reference evidence="2" key="1">
    <citation type="submission" date="2021-09" db="EMBL/GenBank/DDBJ databases">
        <authorList>
            <consortium name="AG Swart"/>
            <person name="Singh M."/>
            <person name="Singh A."/>
            <person name="Seah K."/>
            <person name="Emmerich C."/>
        </authorList>
    </citation>
    <scope>NUCLEOTIDE SEQUENCE</scope>
    <source>
        <strain evidence="2">ATCC30299</strain>
    </source>
</reference>
<evidence type="ECO:0000256" key="1">
    <source>
        <dbReference type="SAM" id="Coils"/>
    </source>
</evidence>
<comment type="caution">
    <text evidence="2">The sequence shown here is derived from an EMBL/GenBank/DDBJ whole genome shotgun (WGS) entry which is preliminary data.</text>
</comment>
<proteinExistence type="predicted"/>
<dbReference type="AlphaFoldDB" id="A0AAU9K058"/>
<keyword evidence="1" id="KW-0175">Coiled coil</keyword>
<evidence type="ECO:0008006" key="4">
    <source>
        <dbReference type="Google" id="ProtNLM"/>
    </source>
</evidence>
<keyword evidence="3" id="KW-1185">Reference proteome</keyword>
<feature type="coiled-coil region" evidence="1">
    <location>
        <begin position="83"/>
        <end position="110"/>
    </location>
</feature>
<sequence length="242" mass="28173">MESNLKRSFSSKLSQKSKRCKYCNTKAKHCCKICENKACNFHCYKRFLDGKQWYICDHCHYYDVKEVIEKQNEDDMTSSLVALRGLIVDNARLEDEIEENNIKANRILEKLSASEASYKESSESKSHMLSIEKVNNEQLSETYFAYQSALREKKRGNETLKEKLQKKMIEINQIKMEVDQLKGQESQFTNHISSLAEQSQSCIYSDKLEEILCQKCQIRVFGRSFLIQEPKKPSPSCNCMIA</sequence>
<dbReference type="EMBL" id="CAJZBQ010000053">
    <property type="protein sequence ID" value="CAG9331106.1"/>
    <property type="molecule type" value="Genomic_DNA"/>
</dbReference>